<sequence length="23" mass="2927">MRQLYCIFLYVFPTFIVLCTEYY</sequence>
<proteinExistence type="predicted"/>
<dbReference type="Proteomes" id="UP000663760">
    <property type="component" value="Chromosome 5"/>
</dbReference>
<organism evidence="1 2">
    <name type="scientific">Spirodela intermedia</name>
    <name type="common">Intermediate duckweed</name>
    <dbReference type="NCBI Taxonomy" id="51605"/>
    <lineage>
        <taxon>Eukaryota</taxon>
        <taxon>Viridiplantae</taxon>
        <taxon>Streptophyta</taxon>
        <taxon>Embryophyta</taxon>
        <taxon>Tracheophyta</taxon>
        <taxon>Spermatophyta</taxon>
        <taxon>Magnoliopsida</taxon>
        <taxon>Liliopsida</taxon>
        <taxon>Araceae</taxon>
        <taxon>Lemnoideae</taxon>
        <taxon>Spirodela</taxon>
    </lineage>
</organism>
<accession>A0A7I8KH60</accession>
<keyword evidence="2" id="KW-1185">Reference proteome</keyword>
<reference evidence="1" key="1">
    <citation type="submission" date="2020-02" db="EMBL/GenBank/DDBJ databases">
        <authorList>
            <person name="Scholz U."/>
            <person name="Mascher M."/>
            <person name="Fiebig A."/>
        </authorList>
    </citation>
    <scope>NUCLEOTIDE SEQUENCE</scope>
</reference>
<evidence type="ECO:0000313" key="1">
    <source>
        <dbReference type="EMBL" id="CAA7397073.1"/>
    </source>
</evidence>
<gene>
    <name evidence="1" type="ORF">SI8410_05007736</name>
</gene>
<dbReference type="EMBL" id="LR746268">
    <property type="protein sequence ID" value="CAA7397073.1"/>
    <property type="molecule type" value="Genomic_DNA"/>
</dbReference>
<protein>
    <submittedName>
        <fullName evidence="1">Uncharacterized protein</fullName>
    </submittedName>
</protein>
<name>A0A7I8KH60_SPIIN</name>
<evidence type="ECO:0000313" key="2">
    <source>
        <dbReference type="Proteomes" id="UP000663760"/>
    </source>
</evidence>
<dbReference type="AlphaFoldDB" id="A0A7I8KH60"/>